<keyword evidence="1" id="KW-0732">Signal</keyword>
<evidence type="ECO:0000256" key="1">
    <source>
        <dbReference type="SAM" id="SignalP"/>
    </source>
</evidence>
<gene>
    <name evidence="2" type="ORF">BP00DRAFT_466920</name>
</gene>
<proteinExistence type="predicted"/>
<accession>A0A2V5IJ48</accession>
<dbReference type="Proteomes" id="UP000248817">
    <property type="component" value="Unassembled WGS sequence"/>
</dbReference>
<feature type="signal peptide" evidence="1">
    <location>
        <begin position="1"/>
        <end position="26"/>
    </location>
</feature>
<evidence type="ECO:0000313" key="3">
    <source>
        <dbReference type="Proteomes" id="UP000248817"/>
    </source>
</evidence>
<evidence type="ECO:0000313" key="2">
    <source>
        <dbReference type="EMBL" id="PYI34204.1"/>
    </source>
</evidence>
<dbReference type="AlphaFoldDB" id="A0A2V5IJ48"/>
<organism evidence="2 3">
    <name type="scientific">Aspergillus indologenus CBS 114.80</name>
    <dbReference type="NCBI Taxonomy" id="1450541"/>
    <lineage>
        <taxon>Eukaryota</taxon>
        <taxon>Fungi</taxon>
        <taxon>Dikarya</taxon>
        <taxon>Ascomycota</taxon>
        <taxon>Pezizomycotina</taxon>
        <taxon>Eurotiomycetes</taxon>
        <taxon>Eurotiomycetidae</taxon>
        <taxon>Eurotiales</taxon>
        <taxon>Aspergillaceae</taxon>
        <taxon>Aspergillus</taxon>
        <taxon>Aspergillus subgen. Circumdati</taxon>
    </lineage>
</organism>
<name>A0A2V5IJ48_9EURO</name>
<reference evidence="2 3" key="1">
    <citation type="submission" date="2018-02" db="EMBL/GenBank/DDBJ databases">
        <title>The genomes of Aspergillus section Nigri reveals drivers in fungal speciation.</title>
        <authorList>
            <consortium name="DOE Joint Genome Institute"/>
            <person name="Vesth T.C."/>
            <person name="Nybo J."/>
            <person name="Theobald S."/>
            <person name="Brandl J."/>
            <person name="Frisvad J.C."/>
            <person name="Nielsen K.F."/>
            <person name="Lyhne E.K."/>
            <person name="Kogle M.E."/>
            <person name="Kuo A."/>
            <person name="Riley R."/>
            <person name="Clum A."/>
            <person name="Nolan M."/>
            <person name="Lipzen A."/>
            <person name="Salamov A."/>
            <person name="Henrissat B."/>
            <person name="Wiebenga A."/>
            <person name="De vries R.P."/>
            <person name="Grigoriev I.V."/>
            <person name="Mortensen U.H."/>
            <person name="Andersen M.R."/>
            <person name="Baker S.E."/>
        </authorList>
    </citation>
    <scope>NUCLEOTIDE SEQUENCE [LARGE SCALE GENOMIC DNA]</scope>
    <source>
        <strain evidence="2 3">CBS 114.80</strain>
    </source>
</reference>
<feature type="chain" id="PRO_5015963511" evidence="1">
    <location>
        <begin position="27"/>
        <end position="340"/>
    </location>
</feature>
<protein>
    <submittedName>
        <fullName evidence="2">Uncharacterized protein</fullName>
    </submittedName>
</protein>
<sequence length="340" mass="37473">MATPAVLRQCFLGLVALVCLFLVHQSFQVAGVSRLSLQSRLVETSTSSLEWAQASNVSIAERNHQLHSRAKVDKDPLTLEGAIVKGRGLYCRSAGVWTLGDEPNPSFTYADFEKYYEQQFYTTLTSEESLRPALSAMGLPSTISTNGGADGNLVGMLFFQSVGDITSFMQFGNPMSVRSGLIIAETNWGPASLDEDEKYPSLSRWSDIVFLNYQKLAQKGGAINGLQYVVRTHVVNEDTKAIIDKVCGGPPPVWPGTTFKISSKQTKSGEYINREGLALLGTPNGGGIGWLLINHKQQFMDGKKTKRPVQVTVWRTTDHSDGEDWYHMIFQLKNLAALRS</sequence>
<keyword evidence="3" id="KW-1185">Reference proteome</keyword>
<dbReference type="EMBL" id="KZ825477">
    <property type="protein sequence ID" value="PYI34204.1"/>
    <property type="molecule type" value="Genomic_DNA"/>
</dbReference>